<keyword evidence="3 4" id="KW-0472">Membrane</keyword>
<dbReference type="PANTHER" id="PTHR42910:SF1">
    <property type="entry name" value="MAJOR FACILITATOR SUPERFAMILY (MFS) PROFILE DOMAIN-CONTAINING PROTEIN"/>
    <property type="match status" value="1"/>
</dbReference>
<feature type="transmembrane region" description="Helical" evidence="4">
    <location>
        <begin position="162"/>
        <end position="182"/>
    </location>
</feature>
<feature type="transmembrane region" description="Helical" evidence="4">
    <location>
        <begin position="45"/>
        <end position="63"/>
    </location>
</feature>
<gene>
    <name evidence="6" type="ORF">AUP44_03740</name>
</gene>
<dbReference type="AlphaFoldDB" id="A0A162L6T4"/>
<dbReference type="InterPro" id="IPR011701">
    <property type="entry name" value="MFS"/>
</dbReference>
<dbReference type="InterPro" id="IPR020846">
    <property type="entry name" value="MFS_dom"/>
</dbReference>
<dbReference type="Gene3D" id="1.20.1250.20">
    <property type="entry name" value="MFS general substrate transporter like domains"/>
    <property type="match status" value="1"/>
</dbReference>
<feature type="transmembrane region" description="Helical" evidence="4">
    <location>
        <begin position="305"/>
        <end position="322"/>
    </location>
</feature>
<protein>
    <submittedName>
        <fullName evidence="6">MFS transporter</fullName>
    </submittedName>
</protein>
<evidence type="ECO:0000256" key="3">
    <source>
        <dbReference type="ARBA" id="ARBA00023136"/>
    </source>
</evidence>
<evidence type="ECO:0000313" key="6">
    <source>
        <dbReference type="EMBL" id="KYO53517.1"/>
    </source>
</evidence>
<feature type="transmembrane region" description="Helical" evidence="4">
    <location>
        <begin position="343"/>
        <end position="363"/>
    </location>
</feature>
<dbReference type="EMBL" id="LPZR01000113">
    <property type="protein sequence ID" value="KYO53517.1"/>
    <property type="molecule type" value="Genomic_DNA"/>
</dbReference>
<evidence type="ECO:0000256" key="4">
    <source>
        <dbReference type="SAM" id="Phobius"/>
    </source>
</evidence>
<sequence>MSRGPSGALVALFAVATGALVANLYYAQPMVAAIGADLGLDPDLAGSLTGITQIGYGVGLFLLVSAADLVENRRLVLATLVLTTLGLAGIAMSTEALPLFAFCFMVGLCATGAQVLVPFIARLAPDARRGQVVGTVMAGLLTGIMLARPAALFIAGSFGWRAVFWASAALMLVVGAALWRMMPAWQPGRSRSGSGLVAYLRILGSMPGLLRRLPAVRRRAAYQALMFAAFNLFWTTAPIMLAERFGLSIHQIGLFALAGAGGALVAPVAGRLADRGYSRVQTGVAMVLVVVSFLASGGAVSAGSIIAMAVLAVVLDAAIQANQITGQRIIFSTAPEIRGRVNAIYMTIMFFAGASGAALGTVIYHAGGWVGVVVAGAGLGLAMLAIYATEFRRGRAG</sequence>
<dbReference type="PANTHER" id="PTHR42910">
    <property type="entry name" value="TRANSPORTER SCO4007-RELATED"/>
    <property type="match status" value="1"/>
</dbReference>
<dbReference type="GO" id="GO:0022857">
    <property type="term" value="F:transmembrane transporter activity"/>
    <property type="evidence" value="ECO:0007669"/>
    <property type="project" value="InterPro"/>
</dbReference>
<dbReference type="Pfam" id="PF07690">
    <property type="entry name" value="MFS_1"/>
    <property type="match status" value="2"/>
</dbReference>
<feature type="transmembrane region" description="Helical" evidence="4">
    <location>
        <begin position="369"/>
        <end position="388"/>
    </location>
</feature>
<evidence type="ECO:0000256" key="2">
    <source>
        <dbReference type="ARBA" id="ARBA00022989"/>
    </source>
</evidence>
<feature type="transmembrane region" description="Helical" evidence="4">
    <location>
        <begin position="247"/>
        <end position="268"/>
    </location>
</feature>
<feature type="domain" description="Major facilitator superfamily (MFS) profile" evidence="5">
    <location>
        <begin position="7"/>
        <end position="393"/>
    </location>
</feature>
<dbReference type="CDD" id="cd17324">
    <property type="entry name" value="MFS_NepI_like"/>
    <property type="match status" value="1"/>
</dbReference>
<name>A0A162L6T4_9PROT</name>
<keyword evidence="2 4" id="KW-1133">Transmembrane helix</keyword>
<evidence type="ECO:0000256" key="1">
    <source>
        <dbReference type="ARBA" id="ARBA00022692"/>
    </source>
</evidence>
<evidence type="ECO:0000259" key="5">
    <source>
        <dbReference type="PROSITE" id="PS50850"/>
    </source>
</evidence>
<feature type="transmembrane region" description="Helical" evidence="4">
    <location>
        <begin position="280"/>
        <end position="299"/>
    </location>
</feature>
<feature type="transmembrane region" description="Helical" evidence="4">
    <location>
        <begin position="99"/>
        <end position="120"/>
    </location>
</feature>
<evidence type="ECO:0000313" key="7">
    <source>
        <dbReference type="Proteomes" id="UP000075787"/>
    </source>
</evidence>
<dbReference type="InterPro" id="IPR036259">
    <property type="entry name" value="MFS_trans_sf"/>
</dbReference>
<dbReference type="Proteomes" id="UP000075787">
    <property type="component" value="Unassembled WGS sequence"/>
</dbReference>
<feature type="transmembrane region" description="Helical" evidence="4">
    <location>
        <begin position="220"/>
        <end position="241"/>
    </location>
</feature>
<dbReference type="SUPFAM" id="SSF103473">
    <property type="entry name" value="MFS general substrate transporter"/>
    <property type="match status" value="1"/>
</dbReference>
<accession>A0A162L6T4</accession>
<organism evidence="6 7">
    <name type="scientific">Tistrella mobilis</name>
    <dbReference type="NCBI Taxonomy" id="171437"/>
    <lineage>
        <taxon>Bacteria</taxon>
        <taxon>Pseudomonadati</taxon>
        <taxon>Pseudomonadota</taxon>
        <taxon>Alphaproteobacteria</taxon>
        <taxon>Geminicoccales</taxon>
        <taxon>Geminicoccaceae</taxon>
        <taxon>Tistrella</taxon>
    </lineage>
</organism>
<dbReference type="PROSITE" id="PS50850">
    <property type="entry name" value="MFS"/>
    <property type="match status" value="1"/>
</dbReference>
<comment type="caution">
    <text evidence="6">The sequence shown here is derived from an EMBL/GenBank/DDBJ whole genome shotgun (WGS) entry which is preliminary data.</text>
</comment>
<feature type="transmembrane region" description="Helical" evidence="4">
    <location>
        <begin position="132"/>
        <end position="156"/>
    </location>
</feature>
<proteinExistence type="predicted"/>
<feature type="transmembrane region" description="Helical" evidence="4">
    <location>
        <begin position="75"/>
        <end position="93"/>
    </location>
</feature>
<reference evidence="6 7" key="1">
    <citation type="submission" date="2015-12" db="EMBL/GenBank/DDBJ databases">
        <title>Genome sequence of Tistrella mobilis MCCC 1A02139.</title>
        <authorList>
            <person name="Lu L."/>
            <person name="Lai Q."/>
            <person name="Shao Z."/>
            <person name="Qian P."/>
        </authorList>
    </citation>
    <scope>NUCLEOTIDE SEQUENCE [LARGE SCALE GENOMIC DNA]</scope>
    <source>
        <strain evidence="6 7">MCCC 1A02139</strain>
    </source>
</reference>
<keyword evidence="1 4" id="KW-0812">Transmembrane</keyword>